<evidence type="ECO:0000313" key="1">
    <source>
        <dbReference type="EMBL" id="ASC70479.1"/>
    </source>
</evidence>
<reference evidence="1 2" key="1">
    <citation type="journal article" date="2016" name="Biochim. Biophys. Acta">
        <title>Characterization of red-shifted phycobilisomes isolated from the chlorophyll f-containing cyanobacterium Halomicronema hongdechloris.</title>
        <authorList>
            <person name="Li Y."/>
            <person name="Lin Y."/>
            <person name="Garvey C.J."/>
            <person name="Birch D."/>
            <person name="Corkery R.W."/>
            <person name="Loughlin P.C."/>
            <person name="Scheer H."/>
            <person name="Willows R.D."/>
            <person name="Chen M."/>
        </authorList>
    </citation>
    <scope>NUCLEOTIDE SEQUENCE [LARGE SCALE GENOMIC DNA]</scope>
    <source>
        <strain evidence="1 2">C2206</strain>
    </source>
</reference>
<dbReference type="AlphaFoldDB" id="A0A1Z3HJJ2"/>
<evidence type="ECO:0000313" key="2">
    <source>
        <dbReference type="Proteomes" id="UP000191901"/>
    </source>
</evidence>
<dbReference type="KEGG" id="hhg:XM38_014180"/>
<dbReference type="Proteomes" id="UP000191901">
    <property type="component" value="Chromosome"/>
</dbReference>
<name>A0A1Z3HJJ2_9CYAN</name>
<organism evidence="1 2">
    <name type="scientific">Halomicronema hongdechloris C2206</name>
    <dbReference type="NCBI Taxonomy" id="1641165"/>
    <lineage>
        <taxon>Bacteria</taxon>
        <taxon>Bacillati</taxon>
        <taxon>Cyanobacteriota</taxon>
        <taxon>Cyanophyceae</taxon>
        <taxon>Nodosilineales</taxon>
        <taxon>Nodosilineaceae</taxon>
        <taxon>Halomicronema</taxon>
    </lineage>
</organism>
<dbReference type="EMBL" id="CP021983">
    <property type="protein sequence ID" value="ASC70479.1"/>
    <property type="molecule type" value="Genomic_DNA"/>
</dbReference>
<dbReference type="STRING" id="1641165.XM38_24510"/>
<proteinExistence type="predicted"/>
<keyword evidence="2" id="KW-1185">Reference proteome</keyword>
<protein>
    <submittedName>
        <fullName evidence="1">Uncharacterized protein</fullName>
    </submittedName>
</protein>
<accession>A0A1Z3HJJ2</accession>
<sequence length="66" mass="7109">MDFLSQADFQKLSQSASDDSVSICLPTHVAGPEIQQDPIRLKNLLDEATAQLQAMGNDPAYVKSCG</sequence>
<gene>
    <name evidence="1" type="ORF">XM38_014180</name>
</gene>